<evidence type="ECO:0000256" key="6">
    <source>
        <dbReference type="SAM" id="Phobius"/>
    </source>
</evidence>
<accession>A0AA37M450</accession>
<evidence type="ECO:0000313" key="8">
    <source>
        <dbReference type="Proteomes" id="UP001055286"/>
    </source>
</evidence>
<evidence type="ECO:0000256" key="5">
    <source>
        <dbReference type="ARBA" id="ARBA00023136"/>
    </source>
</evidence>
<dbReference type="EMBL" id="BPQJ01000007">
    <property type="protein sequence ID" value="GJD61764.1"/>
    <property type="molecule type" value="Genomic_DNA"/>
</dbReference>
<organism evidence="7 8">
    <name type="scientific">Methylobacterium frigidaeris</name>
    <dbReference type="NCBI Taxonomy" id="2038277"/>
    <lineage>
        <taxon>Bacteria</taxon>
        <taxon>Pseudomonadati</taxon>
        <taxon>Pseudomonadota</taxon>
        <taxon>Alphaproteobacteria</taxon>
        <taxon>Hyphomicrobiales</taxon>
        <taxon>Methylobacteriaceae</taxon>
        <taxon>Methylobacterium</taxon>
    </lineage>
</organism>
<keyword evidence="5 6" id="KW-0472">Membrane</keyword>
<evidence type="ECO:0000256" key="2">
    <source>
        <dbReference type="ARBA" id="ARBA00022692"/>
    </source>
</evidence>
<reference evidence="7" key="1">
    <citation type="journal article" date="2016" name="Front. Microbiol.">
        <title>Genome Sequence of the Piezophilic, Mesophilic Sulfate-Reducing Bacterium Desulfovibrio indicus J2T.</title>
        <authorList>
            <person name="Cao J."/>
            <person name="Maignien L."/>
            <person name="Shao Z."/>
            <person name="Alain K."/>
            <person name="Jebbar M."/>
        </authorList>
    </citation>
    <scope>NUCLEOTIDE SEQUENCE</scope>
    <source>
        <strain evidence="7">JCM 32048</strain>
    </source>
</reference>
<keyword evidence="3 6" id="KW-1133">Transmembrane helix</keyword>
<dbReference type="AlphaFoldDB" id="A0AA37M450"/>
<evidence type="ECO:0000256" key="1">
    <source>
        <dbReference type="ARBA" id="ARBA00004370"/>
    </source>
</evidence>
<evidence type="ECO:0000256" key="3">
    <source>
        <dbReference type="ARBA" id="ARBA00022989"/>
    </source>
</evidence>
<dbReference type="GO" id="GO:0016020">
    <property type="term" value="C:membrane"/>
    <property type="evidence" value="ECO:0007669"/>
    <property type="project" value="UniProtKB-SubCell"/>
</dbReference>
<evidence type="ECO:0000313" key="7">
    <source>
        <dbReference type="EMBL" id="GJD61764.1"/>
    </source>
</evidence>
<name>A0AA37M450_9HYPH</name>
<proteinExistence type="predicted"/>
<evidence type="ECO:0008006" key="9">
    <source>
        <dbReference type="Google" id="ProtNLM"/>
    </source>
</evidence>
<keyword evidence="4" id="KW-0175">Coiled coil</keyword>
<evidence type="ECO:0000256" key="4">
    <source>
        <dbReference type="ARBA" id="ARBA00023054"/>
    </source>
</evidence>
<comment type="subcellular location">
    <subcellularLocation>
        <location evidence="1">Membrane</location>
    </subcellularLocation>
</comment>
<keyword evidence="2 6" id="KW-0812">Transmembrane</keyword>
<gene>
    <name evidence="7" type="ORF">MPEAHAMD_1911</name>
</gene>
<reference evidence="7" key="2">
    <citation type="submission" date="2021-08" db="EMBL/GenBank/DDBJ databases">
        <authorList>
            <person name="Tani A."/>
            <person name="Ola A."/>
            <person name="Ogura Y."/>
            <person name="Katsura K."/>
            <person name="Hayashi T."/>
        </authorList>
    </citation>
    <scope>NUCLEOTIDE SEQUENCE</scope>
    <source>
        <strain evidence="7">JCM 32048</strain>
    </source>
</reference>
<sequence>MTAVASDTLKFARVLRERAHLSAEQAEGLSEVFAEAVQGGMPTRADLQSLEGSVKAEFVDVRSEIAAFQSEARSEFAAVRSDVAAFKVETRNEFAAVRQEMKIEFAAVRTEMAAFKSDAKSEFASVRSEMKLLEQRMTIKLGAMLVALGGILSAAIGYMPAR</sequence>
<comment type="caution">
    <text evidence="7">The sequence shown here is derived from an EMBL/GenBank/DDBJ whole genome shotgun (WGS) entry which is preliminary data.</text>
</comment>
<dbReference type="Gene3D" id="1.20.58.130">
    <property type="match status" value="1"/>
</dbReference>
<protein>
    <recommendedName>
        <fullName evidence="9">DUF1640 domain-containing protein</fullName>
    </recommendedName>
</protein>
<feature type="transmembrane region" description="Helical" evidence="6">
    <location>
        <begin position="137"/>
        <end position="159"/>
    </location>
</feature>
<dbReference type="Proteomes" id="UP001055286">
    <property type="component" value="Unassembled WGS sequence"/>
</dbReference>
<dbReference type="InterPro" id="IPR024461">
    <property type="entry name" value="CCDC90-like"/>
</dbReference>
<dbReference type="RefSeq" id="WP_238190552.1">
    <property type="nucleotide sequence ID" value="NZ_BPQJ01000007.1"/>
</dbReference>
<keyword evidence="8" id="KW-1185">Reference proteome</keyword>
<dbReference type="Pfam" id="PF07798">
    <property type="entry name" value="CCDC90-like"/>
    <property type="match status" value="1"/>
</dbReference>